<feature type="compositionally biased region" description="Polar residues" evidence="1">
    <location>
        <begin position="829"/>
        <end position="860"/>
    </location>
</feature>
<gene>
    <name evidence="2" type="ORF">UBRO2_03193</name>
</gene>
<feature type="compositionally biased region" description="Basic and acidic residues" evidence="1">
    <location>
        <begin position="357"/>
        <end position="367"/>
    </location>
</feature>
<organism evidence="2 3">
    <name type="scientific">Ustilago bromivora</name>
    <dbReference type="NCBI Taxonomy" id="307758"/>
    <lineage>
        <taxon>Eukaryota</taxon>
        <taxon>Fungi</taxon>
        <taxon>Dikarya</taxon>
        <taxon>Basidiomycota</taxon>
        <taxon>Ustilaginomycotina</taxon>
        <taxon>Ustilaginomycetes</taxon>
        <taxon>Ustilaginales</taxon>
        <taxon>Ustilaginaceae</taxon>
        <taxon>Ustilago</taxon>
    </lineage>
</organism>
<feature type="compositionally biased region" description="Basic and acidic residues" evidence="1">
    <location>
        <begin position="134"/>
        <end position="144"/>
    </location>
</feature>
<feature type="region of interest" description="Disordered" evidence="1">
    <location>
        <begin position="448"/>
        <end position="468"/>
    </location>
</feature>
<evidence type="ECO:0000313" key="2">
    <source>
        <dbReference type="EMBL" id="SYW79774.1"/>
    </source>
</evidence>
<feature type="compositionally biased region" description="Polar residues" evidence="1">
    <location>
        <begin position="727"/>
        <end position="737"/>
    </location>
</feature>
<accession>A0A8H8TR49</accession>
<feature type="compositionally biased region" description="Polar residues" evidence="1">
    <location>
        <begin position="387"/>
        <end position="418"/>
    </location>
</feature>
<feature type="compositionally biased region" description="Polar residues" evidence="1">
    <location>
        <begin position="1043"/>
        <end position="1053"/>
    </location>
</feature>
<feature type="compositionally biased region" description="Low complexity" evidence="1">
    <location>
        <begin position="325"/>
        <end position="340"/>
    </location>
</feature>
<feature type="region of interest" description="Disordered" evidence="1">
    <location>
        <begin position="820"/>
        <end position="908"/>
    </location>
</feature>
<feature type="compositionally biased region" description="Low complexity" evidence="1">
    <location>
        <begin position="456"/>
        <end position="468"/>
    </location>
</feature>
<feature type="compositionally biased region" description="Low complexity" evidence="1">
    <location>
        <begin position="147"/>
        <end position="164"/>
    </location>
</feature>
<feature type="region of interest" description="Disordered" evidence="1">
    <location>
        <begin position="1"/>
        <end position="40"/>
    </location>
</feature>
<sequence>MAAQNDHLSMDAQPQLPESSAQNEPSTSSPPQYNPFRRAYGSFSGGTVLARLTSSTSLRVHHPNTTNSSSIDSNTQPRPSIGHRISSRSRKSAEGAHLAELSKPNGKFQSGIKWDSQQTPEPWMEASHSTALTAEERELGKELQEQAALASGSTAAAQAHANASGLGTPIFRNANKGADSSRSGSPKSLDARLPTVSQTISAIGSSGIHPEILAGISSSNTSTMQFDSPKPVESTVEPSGMTSSEEAILSGGDGATPSLTPPPAKSRGPSQSEQGGITGDNHMVARAAQLVLEAARQQARVETRRKGKSAPASPKRIGASLSPISTSTAADQPAAQQAPTVETTDQLERTPSQRARSKSDAGDETQVKRRKSFLRSMSSRSRRNKSDANGNASEDGSETPTPSSNSTVNASGMSSGTVTPGGRRRRYVDTRDLDLLARELAAEAIAEQIPQPPFARPLSGSSSPLRSKAGVAAYNDPRRRSFPSILEDAPLQDDGITLAPTMSGNGLKQMTPLHDGLSNGRTRRADMAGVGSSGLPADPTNGMVPKEMFLGLGGSPYPSIPPPAPAMRASGNALDTMDPFGIPITQQPSPFDATMAYANKTHVYHTPNQVAVSRSLSGASTWSASQTSPNGSTKQRRPVLTMTMNDPQAELQGLTKPPKEPKKLTPFGSRASSRAPSPSPSFTNLKKEAARQEAQAEGGKVADEAKEEKEEKDGLKVEAEDVKASSRRNSLAASETSVRPGLASVKSSKKNRLSTMFSRSNKSKTQIETLSRIQAASKATSVTNSPELSVYATPASVAPAAMSPQSAAISADSDADISPIAFRTVDLPPTTQNSRPTNSSNVGGSTDANRPSSVAPQGSIESKAAAPKKRPIRALLRRLSSFSGDSAKAEAKKAARKNSAKANSPDVATMPVVDMDTIKQLSENPNFTLEDIKIGDDKVEVAKPDVETVEAEGLASRLEGLDLSKASPVPVNEEMSRNGFGTRSAYKLSSSTSNPNTDTKQAKPTTVAEDVVDTAPTSTATKVAATESSNTSTEEEAEPQIGRTDSQTPSSEDSFFLGASSSRPGSGAGGLMKHGSESAISEELHTPDPSTAHLPASMAGLGGKKDVHPVNLDNTSTTAFPAPTPLPLLATSPDPNPMDPVPTPFIAQPPLVLPATTPVLDPMLSAPPALSAGTSPNFVTRSDFSASIVLPTCISEYQPSITCPWLPVDLIDKAHQDILSIYDLPKLANPLWPGSTALEEPAPVLIEGFSVIKGPTTSTSNHQFIKAVPNFLTFGQLWVIYLLLRSSTSNDRDLPVSLGHFYQHVTDLAEGFPWDKVAGYVIAVPAGSSNHPSIPAGSSDPHLLQSSAGSAASGYWTKALLNYLVHPFVDQLLGAIGHSVHLGY</sequence>
<feature type="compositionally biased region" description="Low complexity" evidence="1">
    <location>
        <begin position="664"/>
        <end position="676"/>
    </location>
</feature>
<feature type="compositionally biased region" description="Polar residues" evidence="1">
    <location>
        <begin position="341"/>
        <end position="354"/>
    </location>
</feature>
<feature type="compositionally biased region" description="Basic residues" evidence="1">
    <location>
        <begin position="866"/>
        <end position="876"/>
    </location>
</feature>
<feature type="compositionally biased region" description="Basic and acidic residues" evidence="1">
    <location>
        <begin position="700"/>
        <end position="724"/>
    </location>
</feature>
<reference evidence="2" key="1">
    <citation type="submission" date="2018-08" db="EMBL/GenBank/DDBJ databases">
        <authorList>
            <person name="Guldener U."/>
        </authorList>
    </citation>
    <scope>NUCLEOTIDE SEQUENCE</scope>
    <source>
        <strain evidence="2">UB2</strain>
    </source>
</reference>
<evidence type="ECO:0000256" key="1">
    <source>
        <dbReference type="SAM" id="MobiDB-lite"/>
    </source>
</evidence>
<comment type="caution">
    <text evidence="2">The sequence shown here is derived from an EMBL/GenBank/DDBJ whole genome shotgun (WGS) entry which is preliminary data.</text>
</comment>
<keyword evidence="3" id="KW-1185">Reference proteome</keyword>
<feature type="region of interest" description="Disordered" evidence="1">
    <location>
        <begin position="966"/>
        <end position="1094"/>
    </location>
</feature>
<feature type="compositionally biased region" description="Polar residues" evidence="1">
    <location>
        <begin position="195"/>
        <end position="204"/>
    </location>
</feature>
<protein>
    <submittedName>
        <fullName evidence="2">Uncharacterized protein</fullName>
    </submittedName>
</protein>
<feature type="compositionally biased region" description="Polar residues" evidence="1">
    <location>
        <begin position="216"/>
        <end position="226"/>
    </location>
</feature>
<dbReference type="Proteomes" id="UP000658997">
    <property type="component" value="Unassembled WGS sequence"/>
</dbReference>
<feature type="compositionally biased region" description="Polar residues" evidence="1">
    <location>
        <begin position="16"/>
        <end position="31"/>
    </location>
</feature>
<proteinExistence type="predicted"/>
<evidence type="ECO:0000313" key="3">
    <source>
        <dbReference type="Proteomes" id="UP000658997"/>
    </source>
</evidence>
<feature type="region of interest" description="Disordered" evidence="1">
    <location>
        <begin position="650"/>
        <end position="769"/>
    </location>
</feature>
<name>A0A8H8TR49_9BASI</name>
<feature type="compositionally biased region" description="Low complexity" evidence="1">
    <location>
        <begin position="64"/>
        <end position="75"/>
    </location>
</feature>
<dbReference type="EMBL" id="ULHB01000057">
    <property type="protein sequence ID" value="SYW79774.1"/>
    <property type="molecule type" value="Genomic_DNA"/>
</dbReference>
<feature type="region of interest" description="Disordered" evidence="1">
    <location>
        <begin position="54"/>
        <end position="427"/>
    </location>
</feature>
<feature type="compositionally biased region" description="Polar residues" evidence="1">
    <location>
        <begin position="987"/>
        <end position="1004"/>
    </location>
</feature>
<feature type="compositionally biased region" description="Polar residues" evidence="1">
    <location>
        <begin position="753"/>
        <end position="769"/>
    </location>
</feature>
<feature type="compositionally biased region" description="Polar residues" evidence="1">
    <location>
        <begin position="236"/>
        <end position="245"/>
    </location>
</feature>